<accession>A0ABR0YLL8</accession>
<dbReference type="EMBL" id="JAHFZB010000027">
    <property type="protein sequence ID" value="KAK6473296.1"/>
    <property type="molecule type" value="Genomic_DNA"/>
</dbReference>
<dbReference type="InterPro" id="IPR021454">
    <property type="entry name" value="DUF3105"/>
</dbReference>
<feature type="compositionally biased region" description="Basic residues" evidence="1">
    <location>
        <begin position="268"/>
        <end position="284"/>
    </location>
</feature>
<gene>
    <name evidence="3" type="ORF">HHUSO_G26677</name>
</gene>
<sequence length="551" mass="60831">MSPVPGPAVQRVGSGMRHPWVLVLLFSAANSRPLDICDNGKSFLDVDLPSPEAYQCPGPHWPLPDKELSSVDKKYPIQPASHICMGKPIKYNETIPNSGRHRPHWAHYGEYLYCPPQRWVHNLEHGGVAFLYHPCAPPSLRASLSALARSCLFKHVVTPFSGLTRTRPLALAAWGRTLEMSHVTLMEAADWLRSSVNRALESEMREDGLYNFLLIRGSKVVSDENDKDVCPRGEVQAQRQQLFTERLPPWRDGRERGEREWTEERGGWVRKRRGRRSVIGRRSARMNETKKDEKTQNPLVPSPAPPGAGVKRIETNGTVGGTEGVRQPSKGGGEQIQTQNHPGDERGREEGNENDLQGGENAAGGGKEATMQGGEKKRIDAGRMIVKGGEVKNEGGKATGSKGGEKGERGEASERTPVCPHSAAPHRHCDCSGGDQSQGGAAVAESRSRGMQDPTLRTEEAAWAAAALGFLLVVLTLSILHTRLYRRCQRGPSLYWASPSFPGYDTVAEVIKKRLKRGGKRKRRVYKSRKGGEEEEEKRVLLDAFSSEESD</sequence>
<dbReference type="PANTHER" id="PTHR34179:SF1">
    <property type="entry name" value="TUMOR PROTEIN P53-INDUCIBLE PROTEIN 13"/>
    <property type="match status" value="1"/>
</dbReference>
<evidence type="ECO:0000313" key="4">
    <source>
        <dbReference type="Proteomes" id="UP001369086"/>
    </source>
</evidence>
<keyword evidence="4" id="KW-1185">Reference proteome</keyword>
<feature type="compositionally biased region" description="Basic and acidic residues" evidence="1">
    <location>
        <begin position="250"/>
        <end position="267"/>
    </location>
</feature>
<evidence type="ECO:0000256" key="1">
    <source>
        <dbReference type="SAM" id="MobiDB-lite"/>
    </source>
</evidence>
<proteinExistence type="predicted"/>
<name>A0ABR0YLL8_HUSHU</name>
<feature type="compositionally biased region" description="Basic and acidic residues" evidence="1">
    <location>
        <begin position="403"/>
        <end position="414"/>
    </location>
</feature>
<dbReference type="PANTHER" id="PTHR34179">
    <property type="entry name" value="TUMOR PROTEIN P53-INDUCIBLE PROTEIN 13"/>
    <property type="match status" value="1"/>
</dbReference>
<feature type="region of interest" description="Disordered" evidence="1">
    <location>
        <begin position="250"/>
        <end position="453"/>
    </location>
</feature>
<keyword evidence="2" id="KW-0812">Transmembrane</keyword>
<feature type="compositionally biased region" description="Basic and acidic residues" evidence="1">
    <location>
        <begin position="285"/>
        <end position="295"/>
    </location>
</feature>
<dbReference type="Proteomes" id="UP001369086">
    <property type="component" value="Unassembled WGS sequence"/>
</dbReference>
<evidence type="ECO:0000313" key="3">
    <source>
        <dbReference type="EMBL" id="KAK6473296.1"/>
    </source>
</evidence>
<dbReference type="Pfam" id="PF11303">
    <property type="entry name" value="DUF3105"/>
    <property type="match status" value="1"/>
</dbReference>
<protein>
    <submittedName>
        <fullName evidence="3">Tumor protein p53-inducible protein 13-like</fullName>
    </submittedName>
</protein>
<keyword evidence="2" id="KW-1133">Transmembrane helix</keyword>
<reference evidence="3 4" key="1">
    <citation type="submission" date="2021-05" db="EMBL/GenBank/DDBJ databases">
        <authorList>
            <person name="Zahm M."/>
            <person name="Klopp C."/>
            <person name="Cabau C."/>
            <person name="Kuhl H."/>
            <person name="Suciu R."/>
            <person name="Ciorpac M."/>
            <person name="Holostenco D."/>
            <person name="Gessner J."/>
            <person name="Wuertz S."/>
            <person name="Hohne C."/>
            <person name="Stock M."/>
            <person name="Gislard M."/>
            <person name="Lluch J."/>
            <person name="Milhes M."/>
            <person name="Lampietro C."/>
            <person name="Lopez Roques C."/>
            <person name="Donnadieu C."/>
            <person name="Du K."/>
            <person name="Schartl M."/>
            <person name="Guiguen Y."/>
        </authorList>
    </citation>
    <scope>NUCLEOTIDE SEQUENCE [LARGE SCALE GENOMIC DNA]</scope>
    <source>
        <strain evidence="3">Hh-F2</strain>
        <tissue evidence="3">Blood</tissue>
    </source>
</reference>
<comment type="caution">
    <text evidence="3">The sequence shown here is derived from an EMBL/GenBank/DDBJ whole genome shotgun (WGS) entry which is preliminary data.</text>
</comment>
<feature type="transmembrane region" description="Helical" evidence="2">
    <location>
        <begin position="461"/>
        <end position="480"/>
    </location>
</feature>
<feature type="compositionally biased region" description="Basic and acidic residues" evidence="1">
    <location>
        <begin position="342"/>
        <end position="351"/>
    </location>
</feature>
<evidence type="ECO:0000256" key="2">
    <source>
        <dbReference type="SAM" id="Phobius"/>
    </source>
</evidence>
<keyword evidence="2" id="KW-0472">Membrane</keyword>
<organism evidence="3 4">
    <name type="scientific">Huso huso</name>
    <name type="common">Beluga</name>
    <name type="synonym">Acipenser huso</name>
    <dbReference type="NCBI Taxonomy" id="61971"/>
    <lineage>
        <taxon>Eukaryota</taxon>
        <taxon>Metazoa</taxon>
        <taxon>Chordata</taxon>
        <taxon>Craniata</taxon>
        <taxon>Vertebrata</taxon>
        <taxon>Euteleostomi</taxon>
        <taxon>Actinopterygii</taxon>
        <taxon>Chondrostei</taxon>
        <taxon>Acipenseriformes</taxon>
        <taxon>Acipenseridae</taxon>
        <taxon>Huso</taxon>
    </lineage>
</organism>